<comment type="caution">
    <text evidence="4">The sequence shown here is derived from an EMBL/GenBank/DDBJ whole genome shotgun (WGS) entry which is preliminary data.</text>
</comment>
<keyword evidence="2" id="KW-0472">Membrane</keyword>
<feature type="compositionally biased region" description="Polar residues" evidence="1">
    <location>
        <begin position="301"/>
        <end position="312"/>
    </location>
</feature>
<evidence type="ECO:0000313" key="4">
    <source>
        <dbReference type="EMBL" id="PGH16039.1"/>
    </source>
</evidence>
<keyword evidence="2" id="KW-1133">Transmembrane helix</keyword>
<feature type="compositionally biased region" description="Polar residues" evidence="1">
    <location>
        <begin position="415"/>
        <end position="441"/>
    </location>
</feature>
<evidence type="ECO:0000313" key="5">
    <source>
        <dbReference type="Proteomes" id="UP000223968"/>
    </source>
</evidence>
<feature type="transmembrane region" description="Helical" evidence="2">
    <location>
        <begin position="56"/>
        <end position="77"/>
    </location>
</feature>
<gene>
    <name evidence="4" type="ORF">AJ79_02019</name>
</gene>
<feature type="transmembrane region" description="Helical" evidence="2">
    <location>
        <begin position="177"/>
        <end position="200"/>
    </location>
</feature>
<evidence type="ECO:0000256" key="2">
    <source>
        <dbReference type="SAM" id="Phobius"/>
    </source>
</evidence>
<organism evidence="4 5">
    <name type="scientific">Helicocarpus griseus UAMH5409</name>
    <dbReference type="NCBI Taxonomy" id="1447875"/>
    <lineage>
        <taxon>Eukaryota</taxon>
        <taxon>Fungi</taxon>
        <taxon>Dikarya</taxon>
        <taxon>Ascomycota</taxon>
        <taxon>Pezizomycotina</taxon>
        <taxon>Eurotiomycetes</taxon>
        <taxon>Eurotiomycetidae</taxon>
        <taxon>Onygenales</taxon>
        <taxon>Ajellomycetaceae</taxon>
        <taxon>Helicocarpus</taxon>
    </lineage>
</organism>
<evidence type="ECO:0000256" key="1">
    <source>
        <dbReference type="SAM" id="MobiDB-lite"/>
    </source>
</evidence>
<feature type="compositionally biased region" description="Low complexity" evidence="1">
    <location>
        <begin position="321"/>
        <end position="340"/>
    </location>
</feature>
<keyword evidence="5" id="KW-1185">Reference proteome</keyword>
<accession>A0A2B7Y4G7</accession>
<keyword evidence="2" id="KW-0812">Transmembrane</keyword>
<dbReference type="PANTHER" id="PTHR39614">
    <property type="entry name" value="INTEGRAL MEMBRANE PROTEIN"/>
    <property type="match status" value="1"/>
</dbReference>
<feature type="transmembrane region" description="Helical" evidence="2">
    <location>
        <begin position="135"/>
        <end position="157"/>
    </location>
</feature>
<feature type="region of interest" description="Disordered" evidence="1">
    <location>
        <begin position="301"/>
        <end position="478"/>
    </location>
</feature>
<dbReference type="EMBL" id="PDNB01000020">
    <property type="protein sequence ID" value="PGH16039.1"/>
    <property type="molecule type" value="Genomic_DNA"/>
</dbReference>
<feature type="domain" description="Rhodopsin" evidence="3">
    <location>
        <begin position="40"/>
        <end position="278"/>
    </location>
</feature>
<evidence type="ECO:0000259" key="3">
    <source>
        <dbReference type="Pfam" id="PF20684"/>
    </source>
</evidence>
<dbReference type="InterPro" id="IPR049326">
    <property type="entry name" value="Rhodopsin_dom_fungi"/>
</dbReference>
<proteinExistence type="predicted"/>
<name>A0A2B7Y4G7_9EURO</name>
<reference evidence="4 5" key="1">
    <citation type="submission" date="2017-10" db="EMBL/GenBank/DDBJ databases">
        <title>Comparative genomics in systemic dimorphic fungi from Ajellomycetaceae.</title>
        <authorList>
            <person name="Munoz J.F."/>
            <person name="Mcewen J.G."/>
            <person name="Clay O.K."/>
            <person name="Cuomo C.A."/>
        </authorList>
    </citation>
    <scope>NUCLEOTIDE SEQUENCE [LARGE SCALE GENOMIC DNA]</scope>
    <source>
        <strain evidence="4 5">UAMH5409</strain>
    </source>
</reference>
<feature type="compositionally biased region" description="Low complexity" evidence="1">
    <location>
        <begin position="366"/>
        <end position="375"/>
    </location>
</feature>
<feature type="transmembrane region" description="Helical" evidence="2">
    <location>
        <begin position="20"/>
        <end position="44"/>
    </location>
</feature>
<sequence>MESTTTDDPRFALITPNDHGGILVIIATLLMTGMLLFLGIRIYTRMLLGGGLGLDDYVLTFSSVLAVAQTVATLYSVNRGFGKKTDLIDDQVVRIPQLETSTYAGDILFVIAVTLSKCAVCLLIKRLTQTEKHQLVAYVILGASIIWGLASTLTISIRTPIDKPWRLLNKDPVNVLLRWRIVGALDILTELALSALSVFLVWSLQMPIRNKLIVVTAFSFRLSIVAPIIARINYLAALQTSDNHNLFFALVPATLCTQIELHLGLMAATIPCLKPFMRAANTGYMGFGGAFIERTHHDTNSYPLSSMKSGTSRRGEKSVITSSTATATTGSAAANNNNEGDSSRKGDSNSGGGDRNDKRNFGRDGNTNANNTSTTGREPSSRRRRSSFLGAAGNWTRIVAPSTPFPKTKRKKGVSRSQQLDGDNQLHGSNQRTAGSLSPGDNDSDGSEVGIIRQTTSFTVEYHENERVTRGGNGKFGR</sequence>
<dbReference type="Pfam" id="PF20684">
    <property type="entry name" value="Fung_rhodopsin"/>
    <property type="match status" value="1"/>
</dbReference>
<dbReference type="AlphaFoldDB" id="A0A2B7Y4G7"/>
<dbReference type="Proteomes" id="UP000223968">
    <property type="component" value="Unassembled WGS sequence"/>
</dbReference>
<dbReference type="PANTHER" id="PTHR39614:SF2">
    <property type="entry name" value="INTEGRAL MEMBRANE PROTEIN"/>
    <property type="match status" value="1"/>
</dbReference>
<feature type="transmembrane region" description="Helical" evidence="2">
    <location>
        <begin position="212"/>
        <end position="234"/>
    </location>
</feature>
<dbReference type="OrthoDB" id="3918601at2759"/>
<protein>
    <recommendedName>
        <fullName evidence="3">Rhodopsin domain-containing protein</fullName>
    </recommendedName>
</protein>